<protein>
    <submittedName>
        <fullName evidence="3">Tetratricopeptide repeat protein</fullName>
    </submittedName>
</protein>
<dbReference type="Pfam" id="PF13432">
    <property type="entry name" value="TPR_16"/>
    <property type="match status" value="1"/>
</dbReference>
<organism evidence="3 4">
    <name type="scientific">Microbulbifer halophilus</name>
    <dbReference type="NCBI Taxonomy" id="453963"/>
    <lineage>
        <taxon>Bacteria</taxon>
        <taxon>Pseudomonadati</taxon>
        <taxon>Pseudomonadota</taxon>
        <taxon>Gammaproteobacteria</taxon>
        <taxon>Cellvibrionales</taxon>
        <taxon>Microbulbiferaceae</taxon>
        <taxon>Microbulbifer</taxon>
    </lineage>
</organism>
<gene>
    <name evidence="3" type="ORF">ACFSKX_03115</name>
</gene>
<evidence type="ECO:0000256" key="2">
    <source>
        <dbReference type="SAM" id="Phobius"/>
    </source>
</evidence>
<feature type="repeat" description="TPR" evidence="1">
    <location>
        <begin position="306"/>
        <end position="339"/>
    </location>
</feature>
<dbReference type="SUPFAM" id="SSF48452">
    <property type="entry name" value="TPR-like"/>
    <property type="match status" value="2"/>
</dbReference>
<dbReference type="Proteomes" id="UP001597425">
    <property type="component" value="Unassembled WGS sequence"/>
</dbReference>
<accession>A0ABW5E711</accession>
<dbReference type="InterPro" id="IPR019734">
    <property type="entry name" value="TPR_rpt"/>
</dbReference>
<proteinExistence type="predicted"/>
<evidence type="ECO:0000256" key="1">
    <source>
        <dbReference type="PROSITE-ProRule" id="PRU00339"/>
    </source>
</evidence>
<dbReference type="Gene3D" id="1.25.40.10">
    <property type="entry name" value="Tetratricopeptide repeat domain"/>
    <property type="match status" value="2"/>
</dbReference>
<reference evidence="4" key="1">
    <citation type="journal article" date="2019" name="Int. J. Syst. Evol. Microbiol.">
        <title>The Global Catalogue of Microorganisms (GCM) 10K type strain sequencing project: providing services to taxonomists for standard genome sequencing and annotation.</title>
        <authorList>
            <consortium name="The Broad Institute Genomics Platform"/>
            <consortium name="The Broad Institute Genome Sequencing Center for Infectious Disease"/>
            <person name="Wu L."/>
            <person name="Ma J."/>
        </authorList>
    </citation>
    <scope>NUCLEOTIDE SEQUENCE [LARGE SCALE GENOMIC DNA]</scope>
    <source>
        <strain evidence="4">KCTC 12848</strain>
    </source>
</reference>
<dbReference type="EMBL" id="JBHUJD010000003">
    <property type="protein sequence ID" value="MFD2309396.1"/>
    <property type="molecule type" value="Genomic_DNA"/>
</dbReference>
<feature type="transmembrane region" description="Helical" evidence="2">
    <location>
        <begin position="21"/>
        <end position="39"/>
    </location>
</feature>
<keyword evidence="2" id="KW-0472">Membrane</keyword>
<dbReference type="PANTHER" id="PTHR10098">
    <property type="entry name" value="RAPSYN-RELATED"/>
    <property type="match status" value="1"/>
</dbReference>
<name>A0ABW5E711_9GAMM</name>
<feature type="repeat" description="TPR" evidence="1">
    <location>
        <begin position="461"/>
        <end position="494"/>
    </location>
</feature>
<keyword evidence="1" id="KW-0802">TPR repeat</keyword>
<keyword evidence="2" id="KW-1133">Transmembrane helix</keyword>
<sequence>MSEKSEITGGDRFARDDIRRGLVMTFSALTAVVLLGLFGTRDSAAPQPPSAGAAHALAVLPVKLSGLSGDTDWLEDGGQLLLNQSLRDLRKIRVLQPGDVNRALQLFQQTYPGADDRQAAKVARLMGADYLLAARVFPVRDNYRVVLKLRSLHAPNRAAQTLADQRLAADALPAFFQRAGTLVGDALQIDGTSGREVPLWTADAQRFASAKEAYRLGQLQRARDAADQLVRSQPDYGPGWLLRARIASDQGDTAEAEASLQHTVAASRPDSATAYWAQALSARWRGDADAAETFLHRLIETFPGRTRARMELAALQMEQGLFEEALVELQKVVVLDPKHARAWLELSKAAIVSGRGQRALDEYLPRALEAHERLRDLSGRGDVLNAYGVAHQRLGQLQQARDYYVRGLEQRRAEGDRRGQVTSLGNLATLHSMRGEGEAAERKLGEALALAGDLGDEKAQSEIYNQMGLLAEERGHYRDALERYRSALSIRMRLDDIWLRAESQNNVGFIYFLLSDYDHSMVYWRSARENFAKAHDPMGEVEVRQNIAQLELQRGNWPEAYRALRTGEKLARRENLEDYEIVIRAYLGRLAFLQGRFRSASEKWDSVSEFMHSRGDRRGIVEFDLWRAELSLALGQLQRAERQLTELAKPLAEYGSVEQRVAEKLLRLQLARERGESQRAEKIHGELDPLLGPEVPHRLGLRARIAAVELGLDGQAALEEVQWEDYPVEQLRWLEVQCRRQRQRGDWSGLQQSLSVARPLLKKVDGYWRSYIFEHLDFLLSQHRGRADLAARASANRFYSNLLEQVADEDRAAFRARNPLPQRLALNH</sequence>
<dbReference type="InterPro" id="IPR011990">
    <property type="entry name" value="TPR-like_helical_dom_sf"/>
</dbReference>
<dbReference type="RefSeq" id="WP_265720874.1">
    <property type="nucleotide sequence ID" value="NZ_JAPIVK010000006.1"/>
</dbReference>
<dbReference type="Pfam" id="PF13424">
    <property type="entry name" value="TPR_12"/>
    <property type="match status" value="1"/>
</dbReference>
<keyword evidence="4" id="KW-1185">Reference proteome</keyword>
<dbReference type="Pfam" id="PF14559">
    <property type="entry name" value="TPR_19"/>
    <property type="match status" value="1"/>
</dbReference>
<dbReference type="PANTHER" id="PTHR10098:SF108">
    <property type="entry name" value="TETRATRICOPEPTIDE REPEAT PROTEIN 28"/>
    <property type="match status" value="1"/>
</dbReference>
<dbReference type="PROSITE" id="PS50005">
    <property type="entry name" value="TPR"/>
    <property type="match status" value="2"/>
</dbReference>
<comment type="caution">
    <text evidence="3">The sequence shown here is derived from an EMBL/GenBank/DDBJ whole genome shotgun (WGS) entry which is preliminary data.</text>
</comment>
<evidence type="ECO:0000313" key="4">
    <source>
        <dbReference type="Proteomes" id="UP001597425"/>
    </source>
</evidence>
<keyword evidence="2" id="KW-0812">Transmembrane</keyword>
<evidence type="ECO:0000313" key="3">
    <source>
        <dbReference type="EMBL" id="MFD2309396.1"/>
    </source>
</evidence>
<dbReference type="SMART" id="SM00028">
    <property type="entry name" value="TPR"/>
    <property type="match status" value="9"/>
</dbReference>